<comment type="caution">
    <text evidence="1">The sequence shown here is derived from an EMBL/GenBank/DDBJ whole genome shotgun (WGS) entry which is preliminary data.</text>
</comment>
<dbReference type="SUPFAM" id="SSF56672">
    <property type="entry name" value="DNA/RNA polymerases"/>
    <property type="match status" value="1"/>
</dbReference>
<dbReference type="Gene3D" id="3.30.70.270">
    <property type="match status" value="1"/>
</dbReference>
<dbReference type="InterPro" id="IPR052055">
    <property type="entry name" value="Hepadnavirus_pol/RT"/>
</dbReference>
<dbReference type="EMBL" id="CAUEEQ010026205">
    <property type="protein sequence ID" value="CAJ0946959.1"/>
    <property type="molecule type" value="Genomic_DNA"/>
</dbReference>
<dbReference type="PANTHER" id="PTHR33050">
    <property type="entry name" value="REVERSE TRANSCRIPTASE DOMAIN-CONTAINING PROTEIN"/>
    <property type="match status" value="1"/>
</dbReference>
<evidence type="ECO:0008006" key="3">
    <source>
        <dbReference type="Google" id="ProtNLM"/>
    </source>
</evidence>
<accession>A0ABN9LP73</accession>
<evidence type="ECO:0000313" key="2">
    <source>
        <dbReference type="Proteomes" id="UP001176940"/>
    </source>
</evidence>
<dbReference type="InterPro" id="IPR043128">
    <property type="entry name" value="Rev_trsase/Diguanyl_cyclase"/>
</dbReference>
<sequence>MRLIEDLLEVLVVDLIIDERDQARDAAGVGFRSGFTTAPIENRSCKTAVKCAEKTRVSPLRVVTKKESGEFRLIHHLSHPKGSSVNDGISLEEASVSYAPFDQALMLFRQAEPGAIMAKSDIASAFRLLPVQPDCYFLGFFADGKYYYDTCLPMVCSISCKYLELFSSFLKWVVKFETGSQLITHYLDNFLFVGPADSDCCERMLLKFQELMKVFGVPLSEEKTVGMLTCLSFLGIEIDSVNGVFHLPSDKIVKLLEKIDSFLSIKKSLWCRCNPFWDC</sequence>
<dbReference type="Proteomes" id="UP001176940">
    <property type="component" value="Unassembled WGS sequence"/>
</dbReference>
<name>A0ABN9LP73_9NEOB</name>
<keyword evidence="2" id="KW-1185">Reference proteome</keyword>
<dbReference type="PANTHER" id="PTHR33050:SF8">
    <property type="entry name" value="REVERSE TRANSCRIPTASE DOMAIN-CONTAINING PROTEIN"/>
    <property type="match status" value="1"/>
</dbReference>
<dbReference type="InterPro" id="IPR043502">
    <property type="entry name" value="DNA/RNA_pol_sf"/>
</dbReference>
<dbReference type="Gene3D" id="3.10.10.10">
    <property type="entry name" value="HIV Type 1 Reverse Transcriptase, subunit A, domain 1"/>
    <property type="match status" value="1"/>
</dbReference>
<evidence type="ECO:0000313" key="1">
    <source>
        <dbReference type="EMBL" id="CAJ0946959.1"/>
    </source>
</evidence>
<reference evidence="1" key="1">
    <citation type="submission" date="2023-07" db="EMBL/GenBank/DDBJ databases">
        <authorList>
            <person name="Stuckert A."/>
        </authorList>
    </citation>
    <scope>NUCLEOTIDE SEQUENCE</scope>
</reference>
<protein>
    <recommendedName>
        <fullName evidence="3">Reverse transcriptase domain-containing protein</fullName>
    </recommendedName>
</protein>
<proteinExistence type="predicted"/>
<organism evidence="1 2">
    <name type="scientific">Ranitomeya imitator</name>
    <name type="common">mimic poison frog</name>
    <dbReference type="NCBI Taxonomy" id="111125"/>
    <lineage>
        <taxon>Eukaryota</taxon>
        <taxon>Metazoa</taxon>
        <taxon>Chordata</taxon>
        <taxon>Craniata</taxon>
        <taxon>Vertebrata</taxon>
        <taxon>Euteleostomi</taxon>
        <taxon>Amphibia</taxon>
        <taxon>Batrachia</taxon>
        <taxon>Anura</taxon>
        <taxon>Neobatrachia</taxon>
        <taxon>Hyloidea</taxon>
        <taxon>Dendrobatidae</taxon>
        <taxon>Dendrobatinae</taxon>
        <taxon>Ranitomeya</taxon>
    </lineage>
</organism>
<gene>
    <name evidence="1" type="ORF">RIMI_LOCUS11527671</name>
</gene>